<dbReference type="AlphaFoldDB" id="A0A179D3Z8"/>
<keyword evidence="1" id="KW-0472">Membrane</keyword>
<proteinExistence type="predicted"/>
<dbReference type="Proteomes" id="UP000078390">
    <property type="component" value="Unassembled WGS sequence"/>
</dbReference>
<reference evidence="2 3" key="1">
    <citation type="submission" date="2016-04" db="EMBL/GenBank/DDBJ databases">
        <title>Genome analysis of Thermosulfurimonas dismutans, the first thermophilic sulfur-disproportionating bacterium of the phylum Thermodesulfobacteria.</title>
        <authorList>
            <person name="Mardanov A.V."/>
            <person name="Beletsky A.V."/>
            <person name="Kadnikov V.V."/>
            <person name="Slobodkin A.I."/>
            <person name="Ravin N.V."/>
        </authorList>
    </citation>
    <scope>NUCLEOTIDE SEQUENCE [LARGE SCALE GENOMIC DNA]</scope>
    <source>
        <strain evidence="2 3">S95</strain>
    </source>
</reference>
<keyword evidence="1" id="KW-0812">Transmembrane</keyword>
<dbReference type="EMBL" id="LWLG01000009">
    <property type="protein sequence ID" value="OAQ20531.1"/>
    <property type="molecule type" value="Genomic_DNA"/>
</dbReference>
<dbReference type="Gene3D" id="2.60.120.200">
    <property type="match status" value="1"/>
</dbReference>
<dbReference type="RefSeq" id="WP_068670521.1">
    <property type="nucleotide sequence ID" value="NZ_LWLG01000009.1"/>
</dbReference>
<organism evidence="2 3">
    <name type="scientific">Thermosulfurimonas dismutans</name>
    <dbReference type="NCBI Taxonomy" id="999894"/>
    <lineage>
        <taxon>Bacteria</taxon>
        <taxon>Pseudomonadati</taxon>
        <taxon>Thermodesulfobacteriota</taxon>
        <taxon>Thermodesulfobacteria</taxon>
        <taxon>Thermodesulfobacteriales</taxon>
        <taxon>Thermodesulfobacteriaceae</taxon>
        <taxon>Thermosulfurimonas</taxon>
    </lineage>
</organism>
<gene>
    <name evidence="2" type="ORF">TDIS_1300</name>
</gene>
<keyword evidence="1" id="KW-1133">Transmembrane helix</keyword>
<dbReference type="InterPro" id="IPR022472">
    <property type="entry name" value="VPLPA-CTERM"/>
</dbReference>
<dbReference type="SUPFAM" id="SSF49899">
    <property type="entry name" value="Concanavalin A-like lectins/glucanases"/>
    <property type="match status" value="1"/>
</dbReference>
<protein>
    <recommendedName>
        <fullName evidence="4">LamG-like jellyroll fold domain-containing protein</fullName>
    </recommendedName>
</protein>
<feature type="transmembrane region" description="Helical" evidence="1">
    <location>
        <begin position="249"/>
        <end position="268"/>
    </location>
</feature>
<dbReference type="PANTHER" id="PTHR47635:SF2">
    <property type="entry name" value="LAMG-LIKE JELLYROLL FOLD DOMAIN-CONTAINING PROTEIN"/>
    <property type="match status" value="1"/>
</dbReference>
<name>A0A179D3Z8_9BACT</name>
<dbReference type="PANTHER" id="PTHR47635">
    <property type="entry name" value="CUB DOMAIN-CONTAINING PROTEIN"/>
    <property type="match status" value="1"/>
</dbReference>
<dbReference type="OrthoDB" id="9814380at2"/>
<dbReference type="STRING" id="999894.TDIS_1300"/>
<evidence type="ECO:0008006" key="4">
    <source>
        <dbReference type="Google" id="ProtNLM"/>
    </source>
</evidence>
<evidence type="ECO:0000256" key="1">
    <source>
        <dbReference type="SAM" id="Phobius"/>
    </source>
</evidence>
<comment type="caution">
    <text evidence="2">The sequence shown here is derived from an EMBL/GenBank/DDBJ whole genome shotgun (WGS) entry which is preliminary data.</text>
</comment>
<keyword evidence="3" id="KW-1185">Reference proteome</keyword>
<sequence length="275" mass="31012">MLKRVLVFTLILYGLVGYFALSSATSLPVSDLVAWWSFDDPENPFKDETGRFTDITVVRGDLLQATSGVRGNALEFQKEGSDYPYFYTEALKWPTNSFTIAGWLKPYSLNTDWFGWLAFVSKGGNEDLNSDENSFNFEFYNGKGHVRFGEQNWWNQYWTPNPMVEENVFHFVAVTYDGSTLRFYKDASLVGEVNISAGIQAANSPIYVGADFPGSDNYFYGIMDEVTLWQTALSSDQISTLYSYNGAPVPLPAGVWLLGGGLLGWGIFRRKYSWC</sequence>
<dbReference type="NCBIfam" id="TIGR03370">
    <property type="entry name" value="VPLPA-CTERM"/>
    <property type="match status" value="1"/>
</dbReference>
<dbReference type="Pfam" id="PF13385">
    <property type="entry name" value="Laminin_G_3"/>
    <property type="match status" value="1"/>
</dbReference>
<evidence type="ECO:0000313" key="2">
    <source>
        <dbReference type="EMBL" id="OAQ20531.1"/>
    </source>
</evidence>
<accession>A0A179D3Z8</accession>
<dbReference type="InterPro" id="IPR013320">
    <property type="entry name" value="ConA-like_dom_sf"/>
</dbReference>
<evidence type="ECO:0000313" key="3">
    <source>
        <dbReference type="Proteomes" id="UP000078390"/>
    </source>
</evidence>